<keyword evidence="10" id="KW-1185">Reference proteome</keyword>
<dbReference type="InterPro" id="IPR001611">
    <property type="entry name" value="Leu-rich_rpt"/>
</dbReference>
<dbReference type="InterPro" id="IPR027417">
    <property type="entry name" value="P-loop_NTPase"/>
</dbReference>
<dbReference type="InterPro" id="IPR029495">
    <property type="entry name" value="NACHT-assoc"/>
</dbReference>
<dbReference type="FunFam" id="3.40.50.300:FF:000210">
    <property type="entry name" value="Si:dkey-16p6.1"/>
    <property type="match status" value="1"/>
</dbReference>
<dbReference type="SUPFAM" id="SSF52540">
    <property type="entry name" value="P-loop containing nucleoside triphosphate hydrolases"/>
    <property type="match status" value="1"/>
</dbReference>
<dbReference type="Gene3D" id="3.40.50.300">
    <property type="entry name" value="P-loop containing nucleotide triphosphate hydrolases"/>
    <property type="match status" value="1"/>
</dbReference>
<evidence type="ECO:0000313" key="9">
    <source>
        <dbReference type="EMBL" id="KAJ8250074.1"/>
    </source>
</evidence>
<evidence type="ECO:0000256" key="2">
    <source>
        <dbReference type="ARBA" id="ARBA00022490"/>
    </source>
</evidence>
<keyword evidence="3" id="KW-0433">Leucine-rich repeat</keyword>
<comment type="caution">
    <text evidence="9">The sequence shown here is derived from an EMBL/GenBank/DDBJ whole genome shotgun (WGS) entry which is preliminary data.</text>
</comment>
<keyword evidence="2" id="KW-0963">Cytoplasm</keyword>
<dbReference type="InterPro" id="IPR051261">
    <property type="entry name" value="NLR"/>
</dbReference>
<dbReference type="AlphaFoldDB" id="A0A9Q1CVU6"/>
<dbReference type="Pfam" id="PF13516">
    <property type="entry name" value="LRR_6"/>
    <property type="match status" value="3"/>
</dbReference>
<dbReference type="InterPro" id="IPR007111">
    <property type="entry name" value="NACHT_NTPase"/>
</dbReference>
<dbReference type="EMBL" id="JAFJMO010000019">
    <property type="protein sequence ID" value="KAJ8250074.1"/>
    <property type="molecule type" value="Genomic_DNA"/>
</dbReference>
<dbReference type="PANTHER" id="PTHR24106">
    <property type="entry name" value="NACHT, LRR AND CARD DOMAINS-CONTAINING"/>
    <property type="match status" value="1"/>
</dbReference>
<feature type="compositionally biased region" description="Basic and acidic residues" evidence="7">
    <location>
        <begin position="74"/>
        <end position="83"/>
    </location>
</feature>
<evidence type="ECO:0000256" key="7">
    <source>
        <dbReference type="SAM" id="MobiDB-lite"/>
    </source>
</evidence>
<dbReference type="SUPFAM" id="SSF52047">
    <property type="entry name" value="RNI-like"/>
    <property type="match status" value="1"/>
</dbReference>
<sequence>MSLSEEPESKGGTLSTDRKRVQVERAGSPVPSCLSMKSEDSMDPPLTFRGEFTGDQRVQVERAGSPVPSCLSMKSDRSMDHPLEFTGDQRALQSLESSSLEEKSSEKLSPSKQDLADSLERDEQHNESIKRVQQELKTHLKKKFEYIFEGLAVQSHTTLLNEIYTELYITEGGSGGVNNEHEVRQIETASKRQTTQETPILCNDIFKPLPGQEKRIRTVLTKGIAGIGKTVSVQKFILDWAEDKANQDVDFIFTLPFRDLNLKKEGAFSLMQLLQHYFPQLKEIKSVEGNEVKVVFIFDGLDECRLPLHFQSNEICCDITESSSVDVLLTNLIKGNLLPSALLWITSRPAAANQIPPECIHQVTEVRGFNDPQKEEYFRKRIRDQNHATRIISHIQSSRSLDIMCHIPVFCWISATVLETMLGKVESGDLPKTLTEMYTHFLLIQTNLKNLKYRGSDETNPNKSASDTEIILKLGQLAFQQLEKGNLIFYIEDLRDSGIDVSEASVYSGVCTEIFKEEHGLGQEKVYCFVHLSIQEYLAALFVFHSCVNENRNVLRAEESKPHSPVDLNAHLDELSESVWSSVVEDLESENAHLDQLSEFQETAVDQDVESENAHLDELSESDWSSVDEDLESENAYLDQLSELHRRAVDQALQSKNGHLDLFLRFLLGLSLDSIQPLLGGLLTQTGSRSPVPDPQTQTRSRSESIKKTVQYIKKKIEDESSAERTINLFHCLNELNDNSAVEEIQNSLRSGKLSDKELEPHQCSALAFVLLMSEEVLDEFDLKTYNTSVAGRHRLIPVVRTCRKAILHSCNLSEESCEIVASALQSSNSPLRDLDLSSNNLGSAGGKLLCAGLMSPNCKLQRLDLSYNNLGDAGVKLLCAGLMSPNCKLQRLGLGWCNLTEGCCDVLASVLRSPHSELSDLELRDNELQDSGVRALSAGLEDPHCKLQRLG</sequence>
<dbReference type="Pfam" id="PF14484">
    <property type="entry name" value="FISNA"/>
    <property type="match status" value="1"/>
</dbReference>
<comment type="subcellular location">
    <subcellularLocation>
        <location evidence="1">Cytoplasm</location>
    </subcellularLocation>
</comment>
<evidence type="ECO:0000256" key="4">
    <source>
        <dbReference type="ARBA" id="ARBA00022737"/>
    </source>
</evidence>
<feature type="compositionally biased region" description="Polar residues" evidence="7">
    <location>
        <begin position="684"/>
        <end position="700"/>
    </location>
</feature>
<feature type="region of interest" description="Disordered" evidence="7">
    <location>
        <begin position="683"/>
        <end position="705"/>
    </location>
</feature>
<evidence type="ECO:0000313" key="10">
    <source>
        <dbReference type="Proteomes" id="UP001152803"/>
    </source>
</evidence>
<dbReference type="InterPro" id="IPR041075">
    <property type="entry name" value="NOD1/2_WH"/>
</dbReference>
<dbReference type="GO" id="GO:0005524">
    <property type="term" value="F:ATP binding"/>
    <property type="evidence" value="ECO:0007669"/>
    <property type="project" value="UniProtKB-KW"/>
</dbReference>
<keyword evidence="4" id="KW-0677">Repeat</keyword>
<evidence type="ECO:0000259" key="8">
    <source>
        <dbReference type="PROSITE" id="PS50837"/>
    </source>
</evidence>
<accession>A0A9Q1CVU6</accession>
<dbReference type="GO" id="GO:0005737">
    <property type="term" value="C:cytoplasm"/>
    <property type="evidence" value="ECO:0007669"/>
    <property type="project" value="UniProtKB-SubCell"/>
</dbReference>
<dbReference type="Gene3D" id="3.80.10.10">
    <property type="entry name" value="Ribonuclease Inhibitor"/>
    <property type="match status" value="1"/>
</dbReference>
<feature type="domain" description="NACHT" evidence="8">
    <location>
        <begin position="217"/>
        <end position="351"/>
    </location>
</feature>
<dbReference type="OrthoDB" id="120976at2759"/>
<dbReference type="Pfam" id="PF05729">
    <property type="entry name" value="NACHT"/>
    <property type="match status" value="1"/>
</dbReference>
<evidence type="ECO:0000256" key="3">
    <source>
        <dbReference type="ARBA" id="ARBA00022614"/>
    </source>
</evidence>
<organism evidence="9 10">
    <name type="scientific">Conger conger</name>
    <name type="common">Conger eel</name>
    <name type="synonym">Muraena conger</name>
    <dbReference type="NCBI Taxonomy" id="82655"/>
    <lineage>
        <taxon>Eukaryota</taxon>
        <taxon>Metazoa</taxon>
        <taxon>Chordata</taxon>
        <taxon>Craniata</taxon>
        <taxon>Vertebrata</taxon>
        <taxon>Euteleostomi</taxon>
        <taxon>Actinopterygii</taxon>
        <taxon>Neopterygii</taxon>
        <taxon>Teleostei</taxon>
        <taxon>Anguilliformes</taxon>
        <taxon>Congridae</taxon>
        <taxon>Conger</taxon>
    </lineage>
</organism>
<feature type="region of interest" description="Disordered" evidence="7">
    <location>
        <begin position="1"/>
        <end position="129"/>
    </location>
</feature>
<feature type="compositionally biased region" description="Basic and acidic residues" evidence="7">
    <location>
        <begin position="114"/>
        <end position="129"/>
    </location>
</feature>
<dbReference type="InterPro" id="IPR032675">
    <property type="entry name" value="LRR_dom_sf"/>
</dbReference>
<evidence type="ECO:0000256" key="1">
    <source>
        <dbReference type="ARBA" id="ARBA00004496"/>
    </source>
</evidence>
<gene>
    <name evidence="9" type="ORF">COCON_G00232900</name>
</gene>
<dbReference type="InterPro" id="IPR041267">
    <property type="entry name" value="NLRP_HD2"/>
</dbReference>
<evidence type="ECO:0000256" key="6">
    <source>
        <dbReference type="ARBA" id="ARBA00022840"/>
    </source>
</evidence>
<keyword evidence="6" id="KW-0067">ATP-binding</keyword>
<dbReference type="SMART" id="SM00368">
    <property type="entry name" value="LRR_RI"/>
    <property type="match status" value="4"/>
</dbReference>
<protein>
    <recommendedName>
        <fullName evidence="8">NACHT domain-containing protein</fullName>
    </recommendedName>
</protein>
<dbReference type="Proteomes" id="UP001152803">
    <property type="component" value="Unassembled WGS sequence"/>
</dbReference>
<dbReference type="Pfam" id="PF17779">
    <property type="entry name" value="WHD_NOD2"/>
    <property type="match status" value="1"/>
</dbReference>
<reference evidence="9" key="1">
    <citation type="journal article" date="2023" name="Science">
        <title>Genome structures resolve the early diversification of teleost fishes.</title>
        <authorList>
            <person name="Parey E."/>
            <person name="Louis A."/>
            <person name="Montfort J."/>
            <person name="Bouchez O."/>
            <person name="Roques C."/>
            <person name="Iampietro C."/>
            <person name="Lluch J."/>
            <person name="Castinel A."/>
            <person name="Donnadieu C."/>
            <person name="Desvignes T."/>
            <person name="Floi Bucao C."/>
            <person name="Jouanno E."/>
            <person name="Wen M."/>
            <person name="Mejri S."/>
            <person name="Dirks R."/>
            <person name="Jansen H."/>
            <person name="Henkel C."/>
            <person name="Chen W.J."/>
            <person name="Zahm M."/>
            <person name="Cabau C."/>
            <person name="Klopp C."/>
            <person name="Thompson A.W."/>
            <person name="Robinson-Rechavi M."/>
            <person name="Braasch I."/>
            <person name="Lecointre G."/>
            <person name="Bobe J."/>
            <person name="Postlethwait J.H."/>
            <person name="Berthelot C."/>
            <person name="Roest Crollius H."/>
            <person name="Guiguen Y."/>
        </authorList>
    </citation>
    <scope>NUCLEOTIDE SEQUENCE</scope>
    <source>
        <strain evidence="9">Concon-B</strain>
    </source>
</reference>
<dbReference type="PROSITE" id="PS50837">
    <property type="entry name" value="NACHT"/>
    <property type="match status" value="1"/>
</dbReference>
<dbReference type="SMART" id="SM01288">
    <property type="entry name" value="FISNA"/>
    <property type="match status" value="1"/>
</dbReference>
<dbReference type="Pfam" id="PF17776">
    <property type="entry name" value="NLRC4_HD2"/>
    <property type="match status" value="1"/>
</dbReference>
<name>A0A9Q1CVU6_CONCO</name>
<evidence type="ECO:0000256" key="5">
    <source>
        <dbReference type="ARBA" id="ARBA00022741"/>
    </source>
</evidence>
<proteinExistence type="predicted"/>
<keyword evidence="5" id="KW-0547">Nucleotide-binding</keyword>